<protein>
    <recommendedName>
        <fullName evidence="2">T6SS Phospholipase effector Tle1-like catalytic domain-containing protein</fullName>
    </recommendedName>
</protein>
<dbReference type="InParanoid" id="A0A286UKF2"/>
<evidence type="ECO:0000313" key="4">
    <source>
        <dbReference type="Proteomes" id="UP000217199"/>
    </source>
</evidence>
<keyword evidence="1" id="KW-0472">Membrane</keyword>
<feature type="transmembrane region" description="Helical" evidence="1">
    <location>
        <begin position="509"/>
        <end position="535"/>
    </location>
</feature>
<feature type="domain" description="T6SS Phospholipase effector Tle1-like catalytic" evidence="2">
    <location>
        <begin position="8"/>
        <end position="276"/>
    </location>
</feature>
<name>A0A286UKF2_9AGAM</name>
<dbReference type="Pfam" id="PF09994">
    <property type="entry name" value="T6SS_Tle1-like_cat"/>
    <property type="match status" value="2"/>
</dbReference>
<dbReference type="Proteomes" id="UP000217199">
    <property type="component" value="Unassembled WGS sequence"/>
</dbReference>
<organism evidence="3 4">
    <name type="scientific">Pyrrhoderma noxium</name>
    <dbReference type="NCBI Taxonomy" id="2282107"/>
    <lineage>
        <taxon>Eukaryota</taxon>
        <taxon>Fungi</taxon>
        <taxon>Dikarya</taxon>
        <taxon>Basidiomycota</taxon>
        <taxon>Agaricomycotina</taxon>
        <taxon>Agaricomycetes</taxon>
        <taxon>Hymenochaetales</taxon>
        <taxon>Hymenochaetaceae</taxon>
        <taxon>Pyrrhoderma</taxon>
    </lineage>
</organism>
<evidence type="ECO:0000256" key="1">
    <source>
        <dbReference type="SAM" id="Phobius"/>
    </source>
</evidence>
<dbReference type="PANTHER" id="PTHR33840">
    <property type="match status" value="1"/>
</dbReference>
<evidence type="ECO:0000313" key="3">
    <source>
        <dbReference type="EMBL" id="PAV20087.1"/>
    </source>
</evidence>
<dbReference type="EMBL" id="NBII01000004">
    <property type="protein sequence ID" value="PAV20087.1"/>
    <property type="molecule type" value="Genomic_DNA"/>
</dbReference>
<reference evidence="3 4" key="1">
    <citation type="journal article" date="2017" name="Mol. Ecol.">
        <title>Comparative and population genomic landscape of Phellinus noxius: A hypervariable fungus causing root rot in trees.</title>
        <authorList>
            <person name="Chung C.L."/>
            <person name="Lee T.J."/>
            <person name="Akiba M."/>
            <person name="Lee H.H."/>
            <person name="Kuo T.H."/>
            <person name="Liu D."/>
            <person name="Ke H.M."/>
            <person name="Yokoi T."/>
            <person name="Roa M.B."/>
            <person name="Lu M.J."/>
            <person name="Chang Y.Y."/>
            <person name="Ann P.J."/>
            <person name="Tsai J.N."/>
            <person name="Chen C.Y."/>
            <person name="Tzean S.S."/>
            <person name="Ota Y."/>
            <person name="Hattori T."/>
            <person name="Sahashi N."/>
            <person name="Liou R.F."/>
            <person name="Kikuchi T."/>
            <person name="Tsai I.J."/>
        </authorList>
    </citation>
    <scope>NUCLEOTIDE SEQUENCE [LARGE SCALE GENOMIC DNA]</scope>
    <source>
        <strain evidence="3 4">FFPRI411160</strain>
    </source>
</reference>
<sequence>MTTSTSKLLLIFCDGTGMDGNLSNSTAKESSNEILGDVRGGSSAQNATNVLRLSRSVYSEAKDGRRQIVFYQSGVGSEADFSGEAVNGTTLLQALGTAVASKIRDAYAFVAQNFEEGDEICIFGFSRGAYTARKLAGLIDKIGLLERERLGLFFQIWKSLVNNEQPDIPPGTRTTNIKCVGVWDTVGSVYNTIDALNIKDTSLPPTIDIALHALALQENRQRFLPTLWTLPETNKVKRGNSTQVLKQIWFPGAHSDVGGGYDKHELADIALFWMAGEISSFINLDLTFLQNTAQENPDPWGESQPHNAYDELSIFEKPIIGHETRLESGQITSDAQFHQSFLVAPTNLQDDTYMITMNSLKAKFGNDWVPDCPPLNEFEEKCKKQWGKPLFSETIMATNTSKLLLIFCDGTGADGNLSDKLGLLKCASTGRMLIKNQAEESSNEILIDVMGDNVKEGSSAQNATNVLRLSRSVYNIAKDGRRQIVFYQSGVGSETNYNGDSVIGSTLRMMLGTAIFEVTMIVIVIILYIPLLICLRGAYTARKLAGLIDKIGLLDRERLGLFYQIWKSLVNNEELITPPGTRTTNIKCVGVWDTVGSVYNTIDALNIKDTSLPPTIDIALHALALQENRQRFLPTLWTLPETNIEKRGNNTQVLKQIWFPGAHSDVGGGYDRHELADIALFWMAGEISSFINLDLAFLQSFAQENPDPWGESQPHNAYIELRPCLQRIIGHETRLESGQITSDAQFHQSFLVAPTKLQDDTYMITMNSLKAKFGNDWVPDCPPLNEFEKQCKKQWGKPLLRGRFGPVVFEDPSQLFS</sequence>
<keyword evidence="4" id="KW-1185">Reference proteome</keyword>
<keyword evidence="1" id="KW-1133">Transmembrane helix</keyword>
<dbReference type="InterPro" id="IPR018712">
    <property type="entry name" value="Tle1-like_cat"/>
</dbReference>
<feature type="domain" description="T6SS Phospholipase effector Tle1-like catalytic" evidence="2">
    <location>
        <begin position="458"/>
        <end position="685"/>
    </location>
</feature>
<evidence type="ECO:0000259" key="2">
    <source>
        <dbReference type="Pfam" id="PF09994"/>
    </source>
</evidence>
<gene>
    <name evidence="3" type="ORF">PNOK_0502100</name>
</gene>
<dbReference type="OrthoDB" id="3057168at2759"/>
<dbReference type="STRING" id="2282107.A0A286UKF2"/>
<proteinExistence type="predicted"/>
<comment type="caution">
    <text evidence="3">The sequence shown here is derived from an EMBL/GenBank/DDBJ whole genome shotgun (WGS) entry which is preliminary data.</text>
</comment>
<dbReference type="PANTHER" id="PTHR33840:SF1">
    <property type="entry name" value="TLE1 PHOSPHOLIPASE DOMAIN-CONTAINING PROTEIN"/>
    <property type="match status" value="1"/>
</dbReference>
<accession>A0A286UKF2</accession>
<dbReference type="AlphaFoldDB" id="A0A286UKF2"/>
<keyword evidence="1" id="KW-0812">Transmembrane</keyword>